<organism evidence="1 2">
    <name type="scientific">Scyliorhinus torazame</name>
    <name type="common">Cloudy catshark</name>
    <name type="synonym">Catulus torazame</name>
    <dbReference type="NCBI Taxonomy" id="75743"/>
    <lineage>
        <taxon>Eukaryota</taxon>
        <taxon>Metazoa</taxon>
        <taxon>Chordata</taxon>
        <taxon>Craniata</taxon>
        <taxon>Vertebrata</taxon>
        <taxon>Chondrichthyes</taxon>
        <taxon>Elasmobranchii</taxon>
        <taxon>Galeomorphii</taxon>
        <taxon>Galeoidea</taxon>
        <taxon>Carcharhiniformes</taxon>
        <taxon>Scyliorhinidae</taxon>
        <taxon>Scyliorhinus</taxon>
    </lineage>
</organism>
<dbReference type="Proteomes" id="UP000288216">
    <property type="component" value="Unassembled WGS sequence"/>
</dbReference>
<accession>A0A401P0I9</accession>
<dbReference type="AlphaFoldDB" id="A0A401P0I9"/>
<gene>
    <name evidence="1" type="ORF">scyTo_0004994</name>
</gene>
<keyword evidence="2" id="KW-1185">Reference proteome</keyword>
<comment type="caution">
    <text evidence="1">The sequence shown here is derived from an EMBL/GenBank/DDBJ whole genome shotgun (WGS) entry which is preliminary data.</text>
</comment>
<protein>
    <submittedName>
        <fullName evidence="1">Uncharacterized protein</fullName>
    </submittedName>
</protein>
<sequence>MYGYAPHFTDLDGMIGILSPHNSRLRWQEDPKYKSSSSGLCLMAEQVPHEICLSRSNLDPSFVNGHHQVTCNSGFKLLRQKVCMVEEMKMLEWYSG</sequence>
<evidence type="ECO:0000313" key="1">
    <source>
        <dbReference type="EMBL" id="GCB66620.1"/>
    </source>
</evidence>
<name>A0A401P0I9_SCYTO</name>
<dbReference type="EMBL" id="BFAA01001513">
    <property type="protein sequence ID" value="GCB66620.1"/>
    <property type="molecule type" value="Genomic_DNA"/>
</dbReference>
<evidence type="ECO:0000313" key="2">
    <source>
        <dbReference type="Proteomes" id="UP000288216"/>
    </source>
</evidence>
<reference evidence="1 2" key="1">
    <citation type="journal article" date="2018" name="Nat. Ecol. Evol.">
        <title>Shark genomes provide insights into elasmobranch evolution and the origin of vertebrates.</title>
        <authorList>
            <person name="Hara Y"/>
            <person name="Yamaguchi K"/>
            <person name="Onimaru K"/>
            <person name="Kadota M"/>
            <person name="Koyanagi M"/>
            <person name="Keeley SD"/>
            <person name="Tatsumi K"/>
            <person name="Tanaka K"/>
            <person name="Motone F"/>
            <person name="Kageyama Y"/>
            <person name="Nozu R"/>
            <person name="Adachi N"/>
            <person name="Nishimura O"/>
            <person name="Nakagawa R"/>
            <person name="Tanegashima C"/>
            <person name="Kiyatake I"/>
            <person name="Matsumoto R"/>
            <person name="Murakumo K"/>
            <person name="Nishida K"/>
            <person name="Terakita A"/>
            <person name="Kuratani S"/>
            <person name="Sato K"/>
            <person name="Hyodo S Kuraku.S."/>
        </authorList>
    </citation>
    <scope>NUCLEOTIDE SEQUENCE [LARGE SCALE GENOMIC DNA]</scope>
</reference>
<proteinExistence type="predicted"/>